<evidence type="ECO:0000256" key="1">
    <source>
        <dbReference type="SAM" id="MobiDB-lite"/>
    </source>
</evidence>
<keyword evidence="4" id="KW-1185">Reference proteome</keyword>
<keyword evidence="2" id="KW-0812">Transmembrane</keyword>
<gene>
    <name evidence="3" type="ORF">Naga_101104g1</name>
</gene>
<dbReference type="OrthoDB" id="10286462at2759"/>
<sequence>MKREKGAKQSASGNPALYEPPPFSNLSGPYPSRNAIHRTRIPCRLLILFLCTLVVMGILTLLFITLLPGVVSDGIRISQPYLLNHEPQVGSDAPFPPLATTARQGPSR</sequence>
<name>W7TK25_9STRA</name>
<evidence type="ECO:0000256" key="2">
    <source>
        <dbReference type="SAM" id="Phobius"/>
    </source>
</evidence>
<keyword evidence="2" id="KW-1133">Transmembrane helix</keyword>
<accession>W7TK25</accession>
<dbReference type="Proteomes" id="UP000019335">
    <property type="component" value="Unassembled WGS sequence"/>
</dbReference>
<evidence type="ECO:0000313" key="4">
    <source>
        <dbReference type="Proteomes" id="UP000019335"/>
    </source>
</evidence>
<feature type="transmembrane region" description="Helical" evidence="2">
    <location>
        <begin position="45"/>
        <end position="71"/>
    </location>
</feature>
<comment type="caution">
    <text evidence="3">The sequence shown here is derived from an EMBL/GenBank/DDBJ whole genome shotgun (WGS) entry which is preliminary data.</text>
</comment>
<keyword evidence="2" id="KW-0472">Membrane</keyword>
<feature type="region of interest" description="Disordered" evidence="1">
    <location>
        <begin position="1"/>
        <end position="24"/>
    </location>
</feature>
<feature type="region of interest" description="Disordered" evidence="1">
    <location>
        <begin position="87"/>
        <end position="108"/>
    </location>
</feature>
<evidence type="ECO:0000313" key="3">
    <source>
        <dbReference type="EMBL" id="EWM21074.1"/>
    </source>
</evidence>
<dbReference type="EMBL" id="AZIL01002655">
    <property type="protein sequence ID" value="EWM21074.1"/>
    <property type="molecule type" value="Genomic_DNA"/>
</dbReference>
<protein>
    <submittedName>
        <fullName evidence="3">Uncharacterized protein</fullName>
    </submittedName>
</protein>
<dbReference type="AlphaFoldDB" id="W7TK25"/>
<organism evidence="3 4">
    <name type="scientific">Nannochloropsis gaditana</name>
    <dbReference type="NCBI Taxonomy" id="72520"/>
    <lineage>
        <taxon>Eukaryota</taxon>
        <taxon>Sar</taxon>
        <taxon>Stramenopiles</taxon>
        <taxon>Ochrophyta</taxon>
        <taxon>Eustigmatophyceae</taxon>
        <taxon>Eustigmatales</taxon>
        <taxon>Monodopsidaceae</taxon>
        <taxon>Nannochloropsis</taxon>
    </lineage>
</organism>
<proteinExistence type="predicted"/>
<reference evidence="3 4" key="1">
    <citation type="journal article" date="2014" name="Mol. Plant">
        <title>Chromosome Scale Genome Assembly and Transcriptome Profiling of Nannochloropsis gaditana in Nitrogen Depletion.</title>
        <authorList>
            <person name="Corteggiani Carpinelli E."/>
            <person name="Telatin A."/>
            <person name="Vitulo N."/>
            <person name="Forcato C."/>
            <person name="D'Angelo M."/>
            <person name="Schiavon R."/>
            <person name="Vezzi A."/>
            <person name="Giacometti G.M."/>
            <person name="Morosinotto T."/>
            <person name="Valle G."/>
        </authorList>
    </citation>
    <scope>NUCLEOTIDE SEQUENCE [LARGE SCALE GENOMIC DNA]</scope>
    <source>
        <strain evidence="3 4">B-31</strain>
    </source>
</reference>